<dbReference type="GO" id="GO:0008270">
    <property type="term" value="F:zinc ion binding"/>
    <property type="evidence" value="ECO:0007669"/>
    <property type="project" value="UniProtKB-KW"/>
</dbReference>
<dbReference type="InterPro" id="IPR043136">
    <property type="entry name" value="B30.2/SPRY_sf"/>
</dbReference>
<dbReference type="PROSITE" id="PS50188">
    <property type="entry name" value="B302_SPRY"/>
    <property type="match status" value="1"/>
</dbReference>
<dbReference type="Pfam" id="PF25600">
    <property type="entry name" value="TRIM_CC"/>
    <property type="match status" value="1"/>
</dbReference>
<dbReference type="Pfam" id="PF00622">
    <property type="entry name" value="SPRY"/>
    <property type="match status" value="1"/>
</dbReference>
<dbReference type="SUPFAM" id="SSF49899">
    <property type="entry name" value="Concanavalin A-like lectins/glucanases"/>
    <property type="match status" value="1"/>
</dbReference>
<sequence length="651" mass="72508">MELKQITQHNFAKTSYGKPPLLHPPFRMMSAWSGEDSFACPVCLDILKDPSTLPCGHSYCLSCIQSHFDKELSKGQYSCPQCRQIFNPRPSLARSTVLAEAMEKLRTGSFREGSNAAAAPSAPPSMPIYLEVLPAVQPRKDSVYPQLPPVETKLCPQHNRPLDLFCLEDKECVCEGCCQYGHRGHRVLKQQDERKERQKEIIQMQAEVQRRIQETEKNLSMLPHAARQHKAMMQALERESSGVFSELVKNLTQTGAQIAELLGSHESSLGNDVEGQIQRLEQEVAQLHWRSEELKRLADMQDNVCFLKNFFLMEPLEPKDGAAESVLSQEEAIATSLRSVIKELQESIQNVSKTSIDKIDKLVNCKSVAPTPNGVGAAEAAAEAAAAAAAPALPDYSGGATASAAEATNPPPLPPLRTLPQTQVMEPPRVGRSASHQASPSCPPFPPPRPRASLNIPGGYMNPEPKTREEMLKFRFEPTFDPNTAYRHVHVSDHHKAILKGENLNPPDHPDRFTFWRQVLCKEPLAGSPYYWEVEWTGKKVTIGVAYREMARDSNDNSSRLGHNGLSWGLYWSGTGFSFWHNNQEKLLGAPKARRIGIYLDQHVGILSFHSIANNKATLIHRHQTQFTGALYPGFRFWSGVGDTVTICQLD</sequence>
<dbReference type="InterPro" id="IPR051051">
    <property type="entry name" value="E3_ubiq-ligase_TRIM/RNF"/>
</dbReference>
<dbReference type="InterPro" id="IPR001870">
    <property type="entry name" value="B30.2/SPRY"/>
</dbReference>
<dbReference type="PRINTS" id="PR01407">
    <property type="entry name" value="BUTYPHLNCDUF"/>
</dbReference>
<evidence type="ECO:0000256" key="3">
    <source>
        <dbReference type="ARBA" id="ARBA00022771"/>
    </source>
</evidence>
<dbReference type="PROSITE" id="PS50089">
    <property type="entry name" value="ZF_RING_2"/>
    <property type="match status" value="1"/>
</dbReference>
<dbReference type="InterPro" id="IPR017907">
    <property type="entry name" value="Znf_RING_CS"/>
</dbReference>
<feature type="compositionally biased region" description="Low complexity" evidence="7">
    <location>
        <begin position="397"/>
        <end position="408"/>
    </location>
</feature>
<evidence type="ECO:0000256" key="6">
    <source>
        <dbReference type="PROSITE-ProRule" id="PRU00024"/>
    </source>
</evidence>
<evidence type="ECO:0000256" key="1">
    <source>
        <dbReference type="ARBA" id="ARBA00022588"/>
    </source>
</evidence>
<accession>A0A3B3D5J0</accession>
<dbReference type="GeneTree" id="ENSGT00940000162978"/>
<evidence type="ECO:0000256" key="4">
    <source>
        <dbReference type="ARBA" id="ARBA00022833"/>
    </source>
</evidence>
<dbReference type="InterPro" id="IPR006574">
    <property type="entry name" value="PRY"/>
</dbReference>
<dbReference type="AlphaFoldDB" id="A0A3B3D5J0"/>
<dbReference type="SMART" id="SM00449">
    <property type="entry name" value="SPRY"/>
    <property type="match status" value="1"/>
</dbReference>
<dbReference type="InterPro" id="IPR003877">
    <property type="entry name" value="SPRY_dom"/>
</dbReference>
<evidence type="ECO:0000313" key="11">
    <source>
        <dbReference type="Ensembl" id="ENSOMEP00000025368.1"/>
    </source>
</evidence>
<proteinExistence type="predicted"/>
<keyword evidence="12" id="KW-1185">Reference proteome</keyword>
<dbReference type="Ensembl" id="ENSOMET00000007296.1">
    <property type="protein sequence ID" value="ENSOMEP00000025368.1"/>
    <property type="gene ID" value="ENSOMEG00000006556.1"/>
</dbReference>
<dbReference type="SUPFAM" id="SSF57845">
    <property type="entry name" value="B-box zinc-binding domain"/>
    <property type="match status" value="1"/>
</dbReference>
<dbReference type="Gene3D" id="2.60.120.920">
    <property type="match status" value="1"/>
</dbReference>
<feature type="domain" description="B box-type" evidence="9">
    <location>
        <begin position="150"/>
        <end position="190"/>
    </location>
</feature>
<keyword evidence="3 6" id="KW-0863">Zinc-finger</keyword>
<dbReference type="InterPro" id="IPR013083">
    <property type="entry name" value="Znf_RING/FYVE/PHD"/>
</dbReference>
<dbReference type="PROSITE" id="PS00518">
    <property type="entry name" value="ZF_RING_1"/>
    <property type="match status" value="1"/>
</dbReference>
<dbReference type="PROSITE" id="PS50119">
    <property type="entry name" value="ZF_BBOX"/>
    <property type="match status" value="1"/>
</dbReference>
<dbReference type="GO" id="GO:0005737">
    <property type="term" value="C:cytoplasm"/>
    <property type="evidence" value="ECO:0007669"/>
    <property type="project" value="UniProtKB-ARBA"/>
</dbReference>
<dbReference type="Pfam" id="PF13765">
    <property type="entry name" value="PRY"/>
    <property type="match status" value="1"/>
</dbReference>
<dbReference type="Gene3D" id="3.30.160.60">
    <property type="entry name" value="Classic Zinc Finger"/>
    <property type="match status" value="1"/>
</dbReference>
<feature type="domain" description="RING-type" evidence="8">
    <location>
        <begin position="40"/>
        <end position="83"/>
    </location>
</feature>
<keyword evidence="2" id="KW-0479">Metal-binding</keyword>
<evidence type="ECO:0000256" key="2">
    <source>
        <dbReference type="ARBA" id="ARBA00022723"/>
    </source>
</evidence>
<evidence type="ECO:0000256" key="5">
    <source>
        <dbReference type="ARBA" id="ARBA00022859"/>
    </source>
</evidence>
<evidence type="ECO:0000259" key="9">
    <source>
        <dbReference type="PROSITE" id="PS50119"/>
    </source>
</evidence>
<name>A0A3B3D5J0_ORYME</name>
<dbReference type="SUPFAM" id="SSF57850">
    <property type="entry name" value="RING/U-box"/>
    <property type="match status" value="1"/>
</dbReference>
<dbReference type="OMA" id="QHGHKGH"/>
<keyword evidence="1" id="KW-0399">Innate immunity</keyword>
<feature type="domain" description="B30.2/SPRY" evidence="10">
    <location>
        <begin position="458"/>
        <end position="651"/>
    </location>
</feature>
<evidence type="ECO:0000259" key="8">
    <source>
        <dbReference type="PROSITE" id="PS50089"/>
    </source>
</evidence>
<dbReference type="SMART" id="SM00336">
    <property type="entry name" value="BBOX"/>
    <property type="match status" value="1"/>
</dbReference>
<dbReference type="GO" id="GO:0045087">
    <property type="term" value="P:innate immune response"/>
    <property type="evidence" value="ECO:0007669"/>
    <property type="project" value="UniProtKB-KW"/>
</dbReference>
<evidence type="ECO:0000259" key="10">
    <source>
        <dbReference type="PROSITE" id="PS50188"/>
    </source>
</evidence>
<evidence type="ECO:0000256" key="7">
    <source>
        <dbReference type="SAM" id="MobiDB-lite"/>
    </source>
</evidence>
<dbReference type="STRING" id="30732.ENSOMEP00000025368"/>
<keyword evidence="5" id="KW-0391">Immunity</keyword>
<dbReference type="PANTHER" id="PTHR25465">
    <property type="entry name" value="B-BOX DOMAIN CONTAINING"/>
    <property type="match status" value="1"/>
</dbReference>
<feature type="compositionally biased region" description="Pro residues" evidence="7">
    <location>
        <begin position="441"/>
        <end position="450"/>
    </location>
</feature>
<dbReference type="InterPro" id="IPR003879">
    <property type="entry name" value="Butyrophylin_SPRY"/>
</dbReference>
<dbReference type="InterPro" id="IPR058030">
    <property type="entry name" value="TRIM8/14/16/25/29/45/65_CC"/>
</dbReference>
<dbReference type="InterPro" id="IPR001841">
    <property type="entry name" value="Znf_RING"/>
</dbReference>
<keyword evidence="4" id="KW-0862">Zinc</keyword>
<dbReference type="PaxDb" id="30732-ENSOMEP00000025368"/>
<dbReference type="SMART" id="SM00589">
    <property type="entry name" value="PRY"/>
    <property type="match status" value="1"/>
</dbReference>
<protein>
    <submittedName>
        <fullName evidence="11">Uncharacterized protein</fullName>
    </submittedName>
</protein>
<dbReference type="Pfam" id="PF00643">
    <property type="entry name" value="zf-B_box"/>
    <property type="match status" value="1"/>
</dbReference>
<dbReference type="Gene3D" id="3.30.40.10">
    <property type="entry name" value="Zinc/RING finger domain, C3HC4 (zinc finger)"/>
    <property type="match status" value="1"/>
</dbReference>
<dbReference type="InterPro" id="IPR013320">
    <property type="entry name" value="ConA-like_dom_sf"/>
</dbReference>
<dbReference type="Proteomes" id="UP000261560">
    <property type="component" value="Unplaced"/>
</dbReference>
<dbReference type="PANTHER" id="PTHR25465:SF14">
    <property type="entry name" value="E3 UBIQUITIN-PROTEIN LIGASE TRIM65"/>
    <property type="match status" value="1"/>
</dbReference>
<organism evidence="11 12">
    <name type="scientific">Oryzias melastigma</name>
    <name type="common">Marine medaka</name>
    <dbReference type="NCBI Taxonomy" id="30732"/>
    <lineage>
        <taxon>Eukaryota</taxon>
        <taxon>Metazoa</taxon>
        <taxon>Chordata</taxon>
        <taxon>Craniata</taxon>
        <taxon>Vertebrata</taxon>
        <taxon>Euteleostomi</taxon>
        <taxon>Actinopterygii</taxon>
        <taxon>Neopterygii</taxon>
        <taxon>Teleostei</taxon>
        <taxon>Neoteleostei</taxon>
        <taxon>Acanthomorphata</taxon>
        <taxon>Ovalentaria</taxon>
        <taxon>Atherinomorphae</taxon>
        <taxon>Beloniformes</taxon>
        <taxon>Adrianichthyidae</taxon>
        <taxon>Oryziinae</taxon>
        <taxon>Oryzias</taxon>
    </lineage>
</organism>
<dbReference type="CDD" id="cd19769">
    <property type="entry name" value="Bbox2_TRIM16-like"/>
    <property type="match status" value="1"/>
</dbReference>
<dbReference type="Pfam" id="PF15227">
    <property type="entry name" value="zf-C3HC4_4"/>
    <property type="match status" value="1"/>
</dbReference>
<feature type="region of interest" description="Disordered" evidence="7">
    <location>
        <begin position="397"/>
        <end position="455"/>
    </location>
</feature>
<evidence type="ECO:0000313" key="12">
    <source>
        <dbReference type="Proteomes" id="UP000261560"/>
    </source>
</evidence>
<dbReference type="SMART" id="SM00184">
    <property type="entry name" value="RING"/>
    <property type="match status" value="1"/>
</dbReference>
<reference evidence="11" key="2">
    <citation type="submission" date="2025-09" db="UniProtKB">
        <authorList>
            <consortium name="Ensembl"/>
        </authorList>
    </citation>
    <scope>IDENTIFICATION</scope>
</reference>
<reference evidence="11" key="1">
    <citation type="submission" date="2025-08" db="UniProtKB">
        <authorList>
            <consortium name="Ensembl"/>
        </authorList>
    </citation>
    <scope>IDENTIFICATION</scope>
</reference>
<dbReference type="InterPro" id="IPR000315">
    <property type="entry name" value="Znf_B-box"/>
</dbReference>